<dbReference type="AlphaFoldDB" id="A0A7M5X1Y5"/>
<dbReference type="GO" id="GO:0030414">
    <property type="term" value="F:peptidase inhibitor activity"/>
    <property type="evidence" value="ECO:0007669"/>
    <property type="project" value="InterPro"/>
</dbReference>
<evidence type="ECO:0000259" key="1">
    <source>
        <dbReference type="Pfam" id="PF00095"/>
    </source>
</evidence>
<evidence type="ECO:0000313" key="2">
    <source>
        <dbReference type="EnsemblMetazoa" id="CLYHEMP016312.1"/>
    </source>
</evidence>
<feature type="domain" description="WAP" evidence="1">
    <location>
        <begin position="61"/>
        <end position="93"/>
    </location>
</feature>
<dbReference type="Proteomes" id="UP000594262">
    <property type="component" value="Unplaced"/>
</dbReference>
<organism evidence="2 3">
    <name type="scientific">Clytia hemisphaerica</name>
    <dbReference type="NCBI Taxonomy" id="252671"/>
    <lineage>
        <taxon>Eukaryota</taxon>
        <taxon>Metazoa</taxon>
        <taxon>Cnidaria</taxon>
        <taxon>Hydrozoa</taxon>
        <taxon>Hydroidolina</taxon>
        <taxon>Leptothecata</taxon>
        <taxon>Obeliida</taxon>
        <taxon>Clytiidae</taxon>
        <taxon>Clytia</taxon>
    </lineage>
</organism>
<dbReference type="RefSeq" id="XP_066932628.1">
    <property type="nucleotide sequence ID" value="XM_067076527.1"/>
</dbReference>
<sequence>MYNLTKDMISIFIVLIVAPCLVYAGYMSRIGVCPHPTTNFVLKDTRLNFYGLSYILPGDESPPCTMSECQLDTDCHGDHKCCSNHCGAYVCTESMREPRPCQYFTCPITKTCKIQKVQCVEPSCPEMLTIARPMCVNGGPYWEMTKRKRSRILRPDIFTQEVPFISTNNAGSSRDINEERENSWLLALTPFWNGEKDWKSSTGSTSSWLDYYGRRKRATKS</sequence>
<dbReference type="GeneID" id="136820334"/>
<reference evidence="2" key="1">
    <citation type="submission" date="2021-01" db="UniProtKB">
        <authorList>
            <consortium name="EnsemblMetazoa"/>
        </authorList>
    </citation>
    <scope>IDENTIFICATION</scope>
</reference>
<proteinExistence type="predicted"/>
<dbReference type="GO" id="GO:0005576">
    <property type="term" value="C:extracellular region"/>
    <property type="evidence" value="ECO:0007669"/>
    <property type="project" value="InterPro"/>
</dbReference>
<keyword evidence="3" id="KW-1185">Reference proteome</keyword>
<dbReference type="OrthoDB" id="406800at2759"/>
<accession>A0A7M5X1Y5</accession>
<dbReference type="Gene3D" id="4.10.75.10">
    <property type="entry name" value="Elafin-like"/>
    <property type="match status" value="1"/>
</dbReference>
<dbReference type="InterPro" id="IPR036645">
    <property type="entry name" value="Elafin-like_sf"/>
</dbReference>
<evidence type="ECO:0000313" key="3">
    <source>
        <dbReference type="Proteomes" id="UP000594262"/>
    </source>
</evidence>
<dbReference type="InterPro" id="IPR008197">
    <property type="entry name" value="WAP_dom"/>
</dbReference>
<name>A0A7M5X1Y5_9CNID</name>
<dbReference type="Pfam" id="PF00095">
    <property type="entry name" value="WAP"/>
    <property type="match status" value="1"/>
</dbReference>
<dbReference type="EnsemblMetazoa" id="CLYHEMT016312.1">
    <property type="protein sequence ID" value="CLYHEMP016312.1"/>
    <property type="gene ID" value="CLYHEMG016312"/>
</dbReference>
<protein>
    <recommendedName>
        <fullName evidence="1">WAP domain-containing protein</fullName>
    </recommendedName>
</protein>